<proteinExistence type="predicted"/>
<dbReference type="RefSeq" id="XP_008724824.1">
    <property type="nucleotide sequence ID" value="XM_008726602.1"/>
</dbReference>
<feature type="transmembrane region" description="Helical" evidence="2">
    <location>
        <begin position="159"/>
        <end position="184"/>
    </location>
</feature>
<keyword evidence="2" id="KW-0812">Transmembrane</keyword>
<organism evidence="3 4">
    <name type="scientific">Cladophialophora carrionii CBS 160.54</name>
    <dbReference type="NCBI Taxonomy" id="1279043"/>
    <lineage>
        <taxon>Eukaryota</taxon>
        <taxon>Fungi</taxon>
        <taxon>Dikarya</taxon>
        <taxon>Ascomycota</taxon>
        <taxon>Pezizomycotina</taxon>
        <taxon>Eurotiomycetes</taxon>
        <taxon>Chaetothyriomycetidae</taxon>
        <taxon>Chaetothyriales</taxon>
        <taxon>Herpotrichiellaceae</taxon>
        <taxon>Cladophialophora</taxon>
    </lineage>
</organism>
<evidence type="ECO:0000313" key="4">
    <source>
        <dbReference type="Proteomes" id="UP000030678"/>
    </source>
</evidence>
<evidence type="ECO:0000313" key="3">
    <source>
        <dbReference type="EMBL" id="ETI25479.1"/>
    </source>
</evidence>
<reference evidence="3 4" key="1">
    <citation type="submission" date="2013-03" db="EMBL/GenBank/DDBJ databases">
        <title>The Genome Sequence of Cladophialophora carrionii CBS 160.54.</title>
        <authorList>
            <consortium name="The Broad Institute Genomics Platform"/>
            <person name="Cuomo C."/>
            <person name="de Hoog S."/>
            <person name="Gorbushina A."/>
            <person name="Walker B."/>
            <person name="Young S.K."/>
            <person name="Zeng Q."/>
            <person name="Gargeya S."/>
            <person name="Fitzgerald M."/>
            <person name="Haas B."/>
            <person name="Abouelleil A."/>
            <person name="Allen A.W."/>
            <person name="Alvarado L."/>
            <person name="Arachchi H.M."/>
            <person name="Berlin A.M."/>
            <person name="Chapman S.B."/>
            <person name="Gainer-Dewar J."/>
            <person name="Goldberg J."/>
            <person name="Griggs A."/>
            <person name="Gujja S."/>
            <person name="Hansen M."/>
            <person name="Howarth C."/>
            <person name="Imamovic A."/>
            <person name="Ireland A."/>
            <person name="Larimer J."/>
            <person name="McCowan C."/>
            <person name="Murphy C."/>
            <person name="Pearson M."/>
            <person name="Poon T.W."/>
            <person name="Priest M."/>
            <person name="Roberts A."/>
            <person name="Saif S."/>
            <person name="Shea T."/>
            <person name="Sisk P."/>
            <person name="Sykes S."/>
            <person name="Wortman J."/>
            <person name="Nusbaum C."/>
            <person name="Birren B."/>
        </authorList>
    </citation>
    <scope>NUCLEOTIDE SEQUENCE [LARGE SCALE GENOMIC DNA]</scope>
    <source>
        <strain evidence="3 4">CBS 160.54</strain>
    </source>
</reference>
<evidence type="ECO:0008006" key="5">
    <source>
        <dbReference type="Google" id="ProtNLM"/>
    </source>
</evidence>
<evidence type="ECO:0000256" key="2">
    <source>
        <dbReference type="SAM" id="Phobius"/>
    </source>
</evidence>
<accession>V9DF19</accession>
<dbReference type="VEuPathDB" id="FungiDB:G647_02252"/>
<feature type="region of interest" description="Disordered" evidence="1">
    <location>
        <begin position="69"/>
        <end position="109"/>
    </location>
</feature>
<keyword evidence="2" id="KW-0472">Membrane</keyword>
<protein>
    <recommendedName>
        <fullName evidence="5">PGG domain-containing protein</fullName>
    </recommendedName>
</protein>
<feature type="transmembrane region" description="Helical" evidence="2">
    <location>
        <begin position="205"/>
        <end position="234"/>
    </location>
</feature>
<dbReference type="Proteomes" id="UP000030678">
    <property type="component" value="Unassembled WGS sequence"/>
</dbReference>
<dbReference type="GeneID" id="19980745"/>
<dbReference type="HOGENOM" id="CLU_1053762_0_0_1"/>
<dbReference type="AlphaFoldDB" id="V9DF19"/>
<name>V9DF19_9EURO</name>
<feature type="transmembrane region" description="Helical" evidence="2">
    <location>
        <begin position="119"/>
        <end position="139"/>
    </location>
</feature>
<dbReference type="OrthoDB" id="4156961at2759"/>
<evidence type="ECO:0000256" key="1">
    <source>
        <dbReference type="SAM" id="MobiDB-lite"/>
    </source>
</evidence>
<keyword evidence="2" id="KW-1133">Transmembrane helix</keyword>
<dbReference type="EMBL" id="KB822703">
    <property type="protein sequence ID" value="ETI25479.1"/>
    <property type="molecule type" value="Genomic_DNA"/>
</dbReference>
<sequence>MDQLAFAAGGTEMQYLHPGRLSDQSSRTAIFPDQGHSKSELLLQAILDELKDNKASNAGVAVAKTDTKDFVSSPSDVSQPVMPQCKSSRPHPTRGTSTTSSGSSRSTSGCGDEQFYQQLFTAVVAFAAFGGSITFQCIFQTMPDTTENKHITPKRARTFIAISWLLFTMDLSLSSIVLAALYVCKTRSAREGERTDTWHKQLHRATNLIAALVLPLVCVAALIFAALAVSVLSLAVGETALVSVTVLGGSIVLWWFSFSIVAPLSVAAPTAHTPPQGGLTAAAPSASDQISKVPAAIVAVQDLLHPILYLAES</sequence>
<feature type="compositionally biased region" description="Low complexity" evidence="1">
    <location>
        <begin position="93"/>
        <end position="109"/>
    </location>
</feature>
<feature type="transmembrane region" description="Helical" evidence="2">
    <location>
        <begin position="240"/>
        <end position="262"/>
    </location>
</feature>
<gene>
    <name evidence="3" type="ORF">G647_02252</name>
</gene>